<accession>A0A0T9N5Y8</accession>
<organism evidence="1 2">
    <name type="scientific">Yersinia intermedia</name>
    <dbReference type="NCBI Taxonomy" id="631"/>
    <lineage>
        <taxon>Bacteria</taxon>
        <taxon>Pseudomonadati</taxon>
        <taxon>Pseudomonadota</taxon>
        <taxon>Gammaproteobacteria</taxon>
        <taxon>Enterobacterales</taxon>
        <taxon>Yersiniaceae</taxon>
        <taxon>Yersinia</taxon>
    </lineage>
</organism>
<evidence type="ECO:0000313" key="1">
    <source>
        <dbReference type="EMBL" id="CNG80724.1"/>
    </source>
</evidence>
<sequence>MVLTAAVQTFALNNNLTPIHIVASELAVIELYLTGS</sequence>
<gene>
    <name evidence="1" type="ORF">ERS008530_04767</name>
</gene>
<dbReference type="Proteomes" id="UP000038750">
    <property type="component" value="Unassembled WGS sequence"/>
</dbReference>
<protein>
    <submittedName>
        <fullName evidence="1">Uncharacterized protein</fullName>
    </submittedName>
</protein>
<name>A0A0T9N5Y8_YERIN</name>
<reference evidence="1 2" key="1">
    <citation type="submission" date="2015-03" db="EMBL/GenBank/DDBJ databases">
        <authorList>
            <person name="Murphy D."/>
        </authorList>
    </citation>
    <scope>NUCLEOTIDE SEQUENCE [LARGE SCALE GENOMIC DNA]</scope>
    <source>
        <strain evidence="1 2">BR165/97</strain>
    </source>
</reference>
<dbReference type="EMBL" id="CPZJ01000047">
    <property type="protein sequence ID" value="CNG80724.1"/>
    <property type="molecule type" value="Genomic_DNA"/>
</dbReference>
<proteinExistence type="predicted"/>
<evidence type="ECO:0000313" key="2">
    <source>
        <dbReference type="Proteomes" id="UP000038750"/>
    </source>
</evidence>
<dbReference type="AlphaFoldDB" id="A0A0T9N5Y8"/>